<accession>A0A7W9FBU8</accession>
<gene>
    <name evidence="1" type="ORF">HD600_002044</name>
</gene>
<proteinExistence type="predicted"/>
<dbReference type="RefSeq" id="WP_184283473.1">
    <property type="nucleotide sequence ID" value="NZ_BAAAPG010000001.1"/>
</dbReference>
<evidence type="ECO:0000313" key="2">
    <source>
        <dbReference type="Proteomes" id="UP000517712"/>
    </source>
</evidence>
<name>A0A7W9FBU8_9MICO</name>
<evidence type="ECO:0000313" key="1">
    <source>
        <dbReference type="EMBL" id="MBB5743547.1"/>
    </source>
</evidence>
<organism evidence="1 2">
    <name type="scientific">Microbacterium ginsengiterrae</name>
    <dbReference type="NCBI Taxonomy" id="546115"/>
    <lineage>
        <taxon>Bacteria</taxon>
        <taxon>Bacillati</taxon>
        <taxon>Actinomycetota</taxon>
        <taxon>Actinomycetes</taxon>
        <taxon>Micrococcales</taxon>
        <taxon>Microbacteriaceae</taxon>
        <taxon>Microbacterium</taxon>
    </lineage>
</organism>
<dbReference type="EMBL" id="JACHMU010000001">
    <property type="protein sequence ID" value="MBB5743547.1"/>
    <property type="molecule type" value="Genomic_DNA"/>
</dbReference>
<protein>
    <recommendedName>
        <fullName evidence="3">Lipoprotein</fullName>
    </recommendedName>
</protein>
<dbReference type="PROSITE" id="PS51257">
    <property type="entry name" value="PROKAR_LIPOPROTEIN"/>
    <property type="match status" value="1"/>
</dbReference>
<keyword evidence="2" id="KW-1185">Reference proteome</keyword>
<dbReference type="AlphaFoldDB" id="A0A7W9FBU8"/>
<comment type="caution">
    <text evidence="1">The sequence shown here is derived from an EMBL/GenBank/DDBJ whole genome shotgun (WGS) entry which is preliminary data.</text>
</comment>
<reference evidence="1 2" key="1">
    <citation type="submission" date="2020-08" db="EMBL/GenBank/DDBJ databases">
        <title>Sequencing the genomes of 1000 actinobacteria strains.</title>
        <authorList>
            <person name="Klenk H.-P."/>
        </authorList>
    </citation>
    <scope>NUCLEOTIDE SEQUENCE [LARGE SCALE GENOMIC DNA]</scope>
    <source>
        <strain evidence="1 2">DSM 24823</strain>
    </source>
</reference>
<evidence type="ECO:0008006" key="3">
    <source>
        <dbReference type="Google" id="ProtNLM"/>
    </source>
</evidence>
<dbReference type="Proteomes" id="UP000517712">
    <property type="component" value="Unassembled WGS sequence"/>
</dbReference>
<sequence length="187" mass="20189">MMNAVRLIVRTPVALVALVGVAWMSGCSRASDPVEPALWRQVDAAENHVYAVLADPSAGTTTPEELLDRLSAAAVRWDAGDAPPAFSESVGTAVIYNEHPEGGRGDSAFDLFVTSGVDEHFSIPGWLDSRPARVYTCYRIEVSLEGESLSGHSRTHDYGDDQLVCPSELVGALGDRAQFREPWLFDG</sequence>